<evidence type="ECO:0008006" key="5">
    <source>
        <dbReference type="Google" id="ProtNLM"/>
    </source>
</evidence>
<dbReference type="Gene3D" id="3.80.10.10">
    <property type="entry name" value="Ribonuclease Inhibitor"/>
    <property type="match status" value="1"/>
</dbReference>
<name>A0A7S2GNG3_9STRA</name>
<feature type="signal peptide" evidence="3">
    <location>
        <begin position="1"/>
        <end position="21"/>
    </location>
</feature>
<feature type="chain" id="PRO_5030515940" description="ShKT domain-containing protein" evidence="3">
    <location>
        <begin position="22"/>
        <end position="643"/>
    </location>
</feature>
<proteinExistence type="predicted"/>
<comment type="subcellular location">
    <subcellularLocation>
        <location evidence="1">Membrane</location>
        <topology evidence="1">Single-pass membrane protein</topology>
    </subcellularLocation>
</comment>
<dbReference type="SUPFAM" id="SSF52058">
    <property type="entry name" value="L domain-like"/>
    <property type="match status" value="1"/>
</dbReference>
<gene>
    <name evidence="4" type="ORF">DSPE1174_LOCUS24782</name>
</gene>
<reference evidence="4" key="1">
    <citation type="submission" date="2021-01" db="EMBL/GenBank/DDBJ databases">
        <authorList>
            <person name="Corre E."/>
            <person name="Pelletier E."/>
            <person name="Niang G."/>
            <person name="Scheremetjew M."/>
            <person name="Finn R."/>
            <person name="Kale V."/>
            <person name="Holt S."/>
            <person name="Cochrane G."/>
            <person name="Meng A."/>
            <person name="Brown T."/>
            <person name="Cohen L."/>
        </authorList>
    </citation>
    <scope>NUCLEOTIDE SEQUENCE</scope>
    <source>
        <strain evidence="4">CCMP1381</strain>
    </source>
</reference>
<evidence type="ECO:0000256" key="3">
    <source>
        <dbReference type="SAM" id="SignalP"/>
    </source>
</evidence>
<organism evidence="4">
    <name type="scientific">Octactis speculum</name>
    <dbReference type="NCBI Taxonomy" id="3111310"/>
    <lineage>
        <taxon>Eukaryota</taxon>
        <taxon>Sar</taxon>
        <taxon>Stramenopiles</taxon>
        <taxon>Ochrophyta</taxon>
        <taxon>Dictyochophyceae</taxon>
        <taxon>Dictyochales</taxon>
        <taxon>Dictyochaceae</taxon>
        <taxon>Octactis</taxon>
    </lineage>
</organism>
<dbReference type="PANTHER" id="PTHR48053">
    <property type="entry name" value="LEUCINE RICH REPEAT FAMILY PROTEIN, EXPRESSED"/>
    <property type="match status" value="1"/>
</dbReference>
<dbReference type="InterPro" id="IPR032675">
    <property type="entry name" value="LRR_dom_sf"/>
</dbReference>
<dbReference type="Pfam" id="PF00560">
    <property type="entry name" value="LRR_1"/>
    <property type="match status" value="1"/>
</dbReference>
<sequence>MHQGIEALVLVLSTLFAHVHSYGQGWEIMEQNQIIALLELYKNNGGGNWSEGQSRNWLNPGFAAGAPYNHPCNETDLFDYYYGILEGLDDDGLSELYPDQGYWTGVECSLNFTSKSFTLEALKFQDVNATGRVPTQLGYLTDLTTMNFRANQFSSQMPTELGALSKFRTRLSLDNNKISGTIPTQLGSWHRTFEKKLNLNHNNKISGTIPTQLGSLTGCESQFRLTSNRLTGKIPTQLGKMSIIFSEFRADVNSLTGSIPTQFGQMTMMRLKFHLDRNSLSGCIPTQMGNIYSENTGNKVYGLDLSTNQLSCSIPTQVGQLTSLSSGLFFGSNSLTGPLPTELGLLTVLTQSEGLLGLDVYGNGITGTLPTELGLLTNGIGFLDLRNNEVCGTIPSEVFGLLPFNLSDVFDEDADGLNESFYDFGPAGNPIQLAIEYMTVNNTVGYWCTDAPSAEPTLMPTSLPSTSTPTALCIDRPDWNRAQEKDLGFAWIKNCSWVREWPNNRCDRLGEDGTYSYTACAKTCAGIHESSPCSPTAAPTIEGICSNSDTWLKSNEKPNKDCKWVGRRPNKRCKILGNEGYASAECPLACGTCLCADDSNWRVTGKPNRDCDWVAGFTKNRCRKIGTGLLDGFSACPVTCLSC</sequence>
<dbReference type="AlphaFoldDB" id="A0A7S2GNG3"/>
<dbReference type="EMBL" id="HBGS01047731">
    <property type="protein sequence ID" value="CAD9461739.1"/>
    <property type="molecule type" value="Transcribed_RNA"/>
</dbReference>
<dbReference type="InterPro" id="IPR051716">
    <property type="entry name" value="Plant_RL_S/T_kinase"/>
</dbReference>
<dbReference type="InterPro" id="IPR001611">
    <property type="entry name" value="Leu-rich_rpt"/>
</dbReference>
<protein>
    <recommendedName>
        <fullName evidence="5">ShKT domain-containing protein</fullName>
    </recommendedName>
</protein>
<evidence type="ECO:0000256" key="2">
    <source>
        <dbReference type="ARBA" id="ARBA00022729"/>
    </source>
</evidence>
<dbReference type="GO" id="GO:0016020">
    <property type="term" value="C:membrane"/>
    <property type="evidence" value="ECO:0007669"/>
    <property type="project" value="UniProtKB-SubCell"/>
</dbReference>
<accession>A0A7S2GNG3</accession>
<evidence type="ECO:0000313" key="4">
    <source>
        <dbReference type="EMBL" id="CAD9461739.1"/>
    </source>
</evidence>
<evidence type="ECO:0000256" key="1">
    <source>
        <dbReference type="ARBA" id="ARBA00004167"/>
    </source>
</evidence>
<dbReference type="PANTHER" id="PTHR48053:SF71">
    <property type="entry name" value="LEUCINE RICH REPEAT FAMILY PROTEIN, EXPRESSED"/>
    <property type="match status" value="1"/>
</dbReference>
<keyword evidence="2 3" id="KW-0732">Signal</keyword>